<sequence length="569" mass="66474">MSNKKNKIILTKIPVEIDVEDLRIVFESNAFGYQLVVNLTENVHVDRKFKDVIIEFESPEAAREVAKVRAFPFEFDRHQLVLRPILYLENFDATPKPIKEEVVEIFTCWIGNIPAQITEDKLKIFFEKQISNTTEKFHSINILLDPKLKKYQCSINFFNQNDALKAVELFDGSKLNNHALEAKLKLKDNSISETISESDSESTSSDTEIEETEQTSEVNSKYFEKIFQLSSVSNFRSLILKQVEAIKEKYSSGGVSISPLTGKKGVNKKGIRFQVKSDNQAKLNECFNELKSKVKIQSRKIKFTPKEFNQVSKLKADLIKLKLDKNQEFFYLFTNDKKKYYSVEFFDTGDKNLTREFHKYLNRVQKYFDEKLDSEREVQLNDQDHLDFIKMYLLKRKNLNISHAPNSNKLIISGKKINLDKLNLTDLLKNLEIIQIESKIQNKSIITYMNFKLKDLKFELESRDLLLKYNKIENGSESYQFKIISSNVEAAKQKAVEIVDYFTKVKLLVVNIDDVKVGKSIENELKAQKISNIDVKYREDKKKFFINGIDFKKMNEMKQQIELRKKYTI</sequence>
<feature type="compositionally biased region" description="Low complexity" evidence="2">
    <location>
        <begin position="195"/>
        <end position="206"/>
    </location>
</feature>
<evidence type="ECO:0000313" key="4">
    <source>
        <dbReference type="EMBL" id="CAF0773638.1"/>
    </source>
</evidence>
<protein>
    <recommendedName>
        <fullName evidence="3">RRM domain-containing protein</fullName>
    </recommendedName>
</protein>
<dbReference type="AlphaFoldDB" id="A0A813QXW1"/>
<organism evidence="4 5">
    <name type="scientific">Brachionus calyciflorus</name>
    <dbReference type="NCBI Taxonomy" id="104777"/>
    <lineage>
        <taxon>Eukaryota</taxon>
        <taxon>Metazoa</taxon>
        <taxon>Spiralia</taxon>
        <taxon>Gnathifera</taxon>
        <taxon>Rotifera</taxon>
        <taxon>Eurotatoria</taxon>
        <taxon>Monogononta</taxon>
        <taxon>Pseudotrocha</taxon>
        <taxon>Ploima</taxon>
        <taxon>Brachionidae</taxon>
        <taxon>Brachionus</taxon>
    </lineage>
</organism>
<accession>A0A813QXW1</accession>
<dbReference type="PROSITE" id="PS50102">
    <property type="entry name" value="RRM"/>
    <property type="match status" value="1"/>
</dbReference>
<dbReference type="Gene3D" id="3.30.70.330">
    <property type="match status" value="1"/>
</dbReference>
<dbReference type="EMBL" id="CAJNOC010000536">
    <property type="protein sequence ID" value="CAF0773638.1"/>
    <property type="molecule type" value="Genomic_DNA"/>
</dbReference>
<evidence type="ECO:0000259" key="3">
    <source>
        <dbReference type="PROSITE" id="PS50102"/>
    </source>
</evidence>
<dbReference type="GO" id="GO:0003723">
    <property type="term" value="F:RNA binding"/>
    <property type="evidence" value="ECO:0007669"/>
    <property type="project" value="UniProtKB-UniRule"/>
</dbReference>
<feature type="domain" description="RRM" evidence="3">
    <location>
        <begin position="106"/>
        <end position="187"/>
    </location>
</feature>
<keyword evidence="5" id="KW-1185">Reference proteome</keyword>
<dbReference type="OrthoDB" id="10513937at2759"/>
<evidence type="ECO:0000256" key="2">
    <source>
        <dbReference type="SAM" id="MobiDB-lite"/>
    </source>
</evidence>
<reference evidence="4" key="1">
    <citation type="submission" date="2021-02" db="EMBL/GenBank/DDBJ databases">
        <authorList>
            <person name="Nowell W R."/>
        </authorList>
    </citation>
    <scope>NUCLEOTIDE SEQUENCE</scope>
    <source>
        <strain evidence="4">Ploen Becks lab</strain>
    </source>
</reference>
<keyword evidence="1" id="KW-0694">RNA-binding</keyword>
<dbReference type="InterPro" id="IPR012677">
    <property type="entry name" value="Nucleotide-bd_a/b_plait_sf"/>
</dbReference>
<dbReference type="CDD" id="cd00590">
    <property type="entry name" value="RRM_SF"/>
    <property type="match status" value="1"/>
</dbReference>
<feature type="region of interest" description="Disordered" evidence="2">
    <location>
        <begin position="195"/>
        <end position="216"/>
    </location>
</feature>
<dbReference type="Proteomes" id="UP000663879">
    <property type="component" value="Unassembled WGS sequence"/>
</dbReference>
<dbReference type="InterPro" id="IPR035979">
    <property type="entry name" value="RBD_domain_sf"/>
</dbReference>
<name>A0A813QXW1_9BILA</name>
<evidence type="ECO:0000256" key="1">
    <source>
        <dbReference type="PROSITE-ProRule" id="PRU00176"/>
    </source>
</evidence>
<dbReference type="SMART" id="SM00360">
    <property type="entry name" value="RRM"/>
    <property type="match status" value="2"/>
</dbReference>
<dbReference type="InterPro" id="IPR000504">
    <property type="entry name" value="RRM_dom"/>
</dbReference>
<gene>
    <name evidence="4" type="ORF">OXX778_LOCUS5087</name>
</gene>
<evidence type="ECO:0000313" key="5">
    <source>
        <dbReference type="Proteomes" id="UP000663879"/>
    </source>
</evidence>
<dbReference type="SUPFAM" id="SSF54928">
    <property type="entry name" value="RNA-binding domain, RBD"/>
    <property type="match status" value="1"/>
</dbReference>
<dbReference type="Pfam" id="PF00076">
    <property type="entry name" value="RRM_1"/>
    <property type="match status" value="1"/>
</dbReference>
<comment type="caution">
    <text evidence="4">The sequence shown here is derived from an EMBL/GenBank/DDBJ whole genome shotgun (WGS) entry which is preliminary data.</text>
</comment>
<proteinExistence type="predicted"/>